<dbReference type="AlphaFoldDB" id="A0A517V9A4"/>
<reference evidence="2 3" key="1">
    <citation type="submission" date="2019-02" db="EMBL/GenBank/DDBJ databases">
        <title>Deep-cultivation of Planctomycetes and their phenomic and genomic characterization uncovers novel biology.</title>
        <authorList>
            <person name="Wiegand S."/>
            <person name="Jogler M."/>
            <person name="Boedeker C."/>
            <person name="Pinto D."/>
            <person name="Vollmers J."/>
            <person name="Rivas-Marin E."/>
            <person name="Kohn T."/>
            <person name="Peeters S.H."/>
            <person name="Heuer A."/>
            <person name="Rast P."/>
            <person name="Oberbeckmann S."/>
            <person name="Bunk B."/>
            <person name="Jeske O."/>
            <person name="Meyerdierks A."/>
            <person name="Storesund J.E."/>
            <person name="Kallscheuer N."/>
            <person name="Luecker S."/>
            <person name="Lage O.M."/>
            <person name="Pohl T."/>
            <person name="Merkel B.J."/>
            <person name="Hornburger P."/>
            <person name="Mueller R.-W."/>
            <person name="Bruemmer F."/>
            <person name="Labrenz M."/>
            <person name="Spormann A.M."/>
            <person name="Op den Camp H."/>
            <person name="Overmann J."/>
            <person name="Amann R."/>
            <person name="Jetten M.S.M."/>
            <person name="Mascher T."/>
            <person name="Medema M.H."/>
            <person name="Devos D.P."/>
            <person name="Kaster A.-K."/>
            <person name="Ovreas L."/>
            <person name="Rohde M."/>
            <person name="Galperin M.Y."/>
            <person name="Jogler C."/>
        </authorList>
    </citation>
    <scope>NUCLEOTIDE SEQUENCE [LARGE SCALE GENOMIC DNA]</scope>
    <source>
        <strain evidence="2 3">Pan161</strain>
    </source>
</reference>
<proteinExistence type="predicted"/>
<protein>
    <submittedName>
        <fullName evidence="2">Uncharacterized protein</fullName>
    </submittedName>
</protein>
<accession>A0A517V9A4</accession>
<evidence type="ECO:0000256" key="1">
    <source>
        <dbReference type="SAM" id="Phobius"/>
    </source>
</evidence>
<sequence>MNDPQPSQELPYTETEIETMATEDASAGKFLTVLMVCTFSYTVIVGAYVIYWSLKN</sequence>
<dbReference type="Proteomes" id="UP000316855">
    <property type="component" value="Chromosome"/>
</dbReference>
<keyword evidence="1" id="KW-0472">Membrane</keyword>
<dbReference type="RefSeq" id="WP_197995716.1">
    <property type="nucleotide sequence ID" value="NZ_CP036343.1"/>
</dbReference>
<organism evidence="2 3">
    <name type="scientific">Gimesia algae</name>
    <dbReference type="NCBI Taxonomy" id="2527971"/>
    <lineage>
        <taxon>Bacteria</taxon>
        <taxon>Pseudomonadati</taxon>
        <taxon>Planctomycetota</taxon>
        <taxon>Planctomycetia</taxon>
        <taxon>Planctomycetales</taxon>
        <taxon>Planctomycetaceae</taxon>
        <taxon>Gimesia</taxon>
    </lineage>
</organism>
<evidence type="ECO:0000313" key="2">
    <source>
        <dbReference type="EMBL" id="QDT89589.1"/>
    </source>
</evidence>
<evidence type="ECO:0000313" key="3">
    <source>
        <dbReference type="Proteomes" id="UP000316855"/>
    </source>
</evidence>
<feature type="transmembrane region" description="Helical" evidence="1">
    <location>
        <begin position="30"/>
        <end position="54"/>
    </location>
</feature>
<gene>
    <name evidence="2" type="ORF">Pan161_12210</name>
</gene>
<name>A0A517V9A4_9PLAN</name>
<dbReference type="EMBL" id="CP036343">
    <property type="protein sequence ID" value="QDT89589.1"/>
    <property type="molecule type" value="Genomic_DNA"/>
</dbReference>
<dbReference type="KEGG" id="gax:Pan161_12210"/>
<keyword evidence="3" id="KW-1185">Reference proteome</keyword>
<keyword evidence="1" id="KW-1133">Transmembrane helix</keyword>
<keyword evidence="1" id="KW-0812">Transmembrane</keyword>